<dbReference type="SUPFAM" id="SSF55785">
    <property type="entry name" value="PYP-like sensor domain (PAS domain)"/>
    <property type="match status" value="2"/>
</dbReference>
<dbReference type="Gene3D" id="3.60.40.10">
    <property type="entry name" value="PPM-type phosphatase domain"/>
    <property type="match status" value="1"/>
</dbReference>
<dbReference type="PANTHER" id="PTHR43156">
    <property type="entry name" value="STAGE II SPORULATION PROTEIN E-RELATED"/>
    <property type="match status" value="1"/>
</dbReference>
<dbReference type="SMART" id="SM00086">
    <property type="entry name" value="PAC"/>
    <property type="match status" value="1"/>
</dbReference>
<proteinExistence type="predicted"/>
<dbReference type="InterPro" id="IPR000700">
    <property type="entry name" value="PAS-assoc_C"/>
</dbReference>
<dbReference type="InterPro" id="IPR036457">
    <property type="entry name" value="PPM-type-like_dom_sf"/>
</dbReference>
<dbReference type="InterPro" id="IPR029016">
    <property type="entry name" value="GAF-like_dom_sf"/>
</dbReference>
<dbReference type="PROSITE" id="PS50113">
    <property type="entry name" value="PAC"/>
    <property type="match status" value="1"/>
</dbReference>
<dbReference type="InterPro" id="IPR001610">
    <property type="entry name" value="PAC"/>
</dbReference>
<dbReference type="CDD" id="cd00130">
    <property type="entry name" value="PAS"/>
    <property type="match status" value="2"/>
</dbReference>
<dbReference type="SUPFAM" id="SSF55781">
    <property type="entry name" value="GAF domain-like"/>
    <property type="match status" value="1"/>
</dbReference>
<organism evidence="5 6">
    <name type="scientific">Cellulomonas oligotrophica</name>
    <dbReference type="NCBI Taxonomy" id="931536"/>
    <lineage>
        <taxon>Bacteria</taxon>
        <taxon>Bacillati</taxon>
        <taxon>Actinomycetota</taxon>
        <taxon>Actinomycetes</taxon>
        <taxon>Micrococcales</taxon>
        <taxon>Cellulomonadaceae</taxon>
        <taxon>Cellulomonas</taxon>
    </lineage>
</organism>
<dbReference type="PANTHER" id="PTHR43156:SF2">
    <property type="entry name" value="STAGE II SPORULATION PROTEIN E"/>
    <property type="match status" value="1"/>
</dbReference>
<dbReference type="InterPro" id="IPR052016">
    <property type="entry name" value="Bact_Sigma-Reg"/>
</dbReference>
<feature type="compositionally biased region" description="Low complexity" evidence="2">
    <location>
        <begin position="58"/>
        <end position="69"/>
    </location>
</feature>
<dbReference type="SUPFAM" id="SSF81606">
    <property type="entry name" value="PP2C-like"/>
    <property type="match status" value="1"/>
</dbReference>
<gene>
    <name evidence="5" type="ORF">Col01nite_10900</name>
</gene>
<keyword evidence="1" id="KW-0378">Hydrolase</keyword>
<dbReference type="SMART" id="SM00065">
    <property type="entry name" value="GAF"/>
    <property type="match status" value="1"/>
</dbReference>
<dbReference type="Gene3D" id="2.10.70.100">
    <property type="match status" value="1"/>
</dbReference>
<dbReference type="InterPro" id="IPR013655">
    <property type="entry name" value="PAS_fold_3"/>
</dbReference>
<feature type="domain" description="PAC" evidence="4">
    <location>
        <begin position="162"/>
        <end position="214"/>
    </location>
</feature>
<feature type="domain" description="PAS" evidence="3">
    <location>
        <begin position="208"/>
        <end position="278"/>
    </location>
</feature>
<name>A0ABQ4D880_9CELL</name>
<dbReference type="InterPro" id="IPR013656">
    <property type="entry name" value="PAS_4"/>
</dbReference>
<keyword evidence="6" id="KW-1185">Reference proteome</keyword>
<evidence type="ECO:0000313" key="6">
    <source>
        <dbReference type="Proteomes" id="UP000618382"/>
    </source>
</evidence>
<evidence type="ECO:0008006" key="7">
    <source>
        <dbReference type="Google" id="ProtNLM"/>
    </source>
</evidence>
<feature type="region of interest" description="Disordered" evidence="2">
    <location>
        <begin position="1"/>
        <end position="88"/>
    </location>
</feature>
<evidence type="ECO:0000259" key="4">
    <source>
        <dbReference type="PROSITE" id="PS50113"/>
    </source>
</evidence>
<dbReference type="Proteomes" id="UP000618382">
    <property type="component" value="Unassembled WGS sequence"/>
</dbReference>
<feature type="domain" description="PAS" evidence="3">
    <location>
        <begin position="87"/>
        <end position="156"/>
    </location>
</feature>
<dbReference type="EMBL" id="BONN01000002">
    <property type="protein sequence ID" value="GIG31931.1"/>
    <property type="molecule type" value="Genomic_DNA"/>
</dbReference>
<evidence type="ECO:0000259" key="3">
    <source>
        <dbReference type="PROSITE" id="PS50112"/>
    </source>
</evidence>
<dbReference type="InterPro" id="IPR000014">
    <property type="entry name" value="PAS"/>
</dbReference>
<evidence type="ECO:0000256" key="1">
    <source>
        <dbReference type="ARBA" id="ARBA00022801"/>
    </source>
</evidence>
<dbReference type="Gene3D" id="3.30.450.40">
    <property type="match status" value="1"/>
</dbReference>
<dbReference type="InterPro" id="IPR003018">
    <property type="entry name" value="GAF"/>
</dbReference>
<dbReference type="InterPro" id="IPR001932">
    <property type="entry name" value="PPM-type_phosphatase-like_dom"/>
</dbReference>
<dbReference type="Gene3D" id="3.30.450.20">
    <property type="entry name" value="PAS domain"/>
    <property type="match status" value="2"/>
</dbReference>
<dbReference type="PROSITE" id="PS50112">
    <property type="entry name" value="PAS"/>
    <property type="match status" value="2"/>
</dbReference>
<dbReference type="SMART" id="SM00091">
    <property type="entry name" value="PAS"/>
    <property type="match status" value="2"/>
</dbReference>
<evidence type="ECO:0000313" key="5">
    <source>
        <dbReference type="EMBL" id="GIG31931.1"/>
    </source>
</evidence>
<accession>A0ABQ4D880</accession>
<dbReference type="Pfam" id="PF01590">
    <property type="entry name" value="GAF"/>
    <property type="match status" value="1"/>
</dbReference>
<dbReference type="SMART" id="SM00331">
    <property type="entry name" value="PP2C_SIG"/>
    <property type="match status" value="1"/>
</dbReference>
<dbReference type="Pfam" id="PF08447">
    <property type="entry name" value="PAS_3"/>
    <property type="match status" value="1"/>
</dbReference>
<dbReference type="Pfam" id="PF08448">
    <property type="entry name" value="PAS_4"/>
    <property type="match status" value="1"/>
</dbReference>
<dbReference type="Pfam" id="PF07228">
    <property type="entry name" value="SpoIIE"/>
    <property type="match status" value="1"/>
</dbReference>
<protein>
    <recommendedName>
        <fullName evidence="7">PAS domain-containing protein</fullName>
    </recommendedName>
</protein>
<dbReference type="NCBIfam" id="TIGR00229">
    <property type="entry name" value="sensory_box"/>
    <property type="match status" value="2"/>
</dbReference>
<reference evidence="5 6" key="1">
    <citation type="submission" date="2021-01" db="EMBL/GenBank/DDBJ databases">
        <title>Whole genome shotgun sequence of Cellulomonas oligotrophica NBRC 109435.</title>
        <authorList>
            <person name="Komaki H."/>
            <person name="Tamura T."/>
        </authorList>
    </citation>
    <scope>NUCLEOTIDE SEQUENCE [LARGE SCALE GENOMIC DNA]</scope>
    <source>
        <strain evidence="5 6">NBRC 109435</strain>
    </source>
</reference>
<evidence type="ECO:0000256" key="2">
    <source>
        <dbReference type="SAM" id="MobiDB-lite"/>
    </source>
</evidence>
<sequence>MPDSGRVRVVRVTSAREAGTARCRSGLGTRGATYAASTAGRGSDMAAAPPPEGGDGVGTPSPVVPGPRTTRPRDPRATPGDLDETARRTRHRLAVGAAGVGTFDWDLTTGALDWDDALLRVFGLTRAQFGGTIEAFDALVHPADRRRVQRALADAIAVCGEYAAEYRVLRPDGTTRWVQARGQALAGPAGTAERVIGAAYDTTRERAAHARIDRVLETMTSAFYLLDREWRFTYVNAEAERLLGRPRDELLGGVVWDLFPAANASAFDEHYRAAVATGEPHEFEAHYPAPLDGWYEVRAWPGPDGLSVYFHDVTARHRAQEAARAAEARGRLLRTASDDLASVLDVEEAVARLARHLVPTFGSACLVTLVDDHHRLRDIASWHVDPARRATVERYASTRLRGMSPTSYLHEALRSGTTVVVPEATERLAAVVSAEAGGLLRELGPRTACIAPLRARHATVGAVTLLLGGGDADLSEEDLATLEQLADRAGLALDNARMYGEQRAIAEQLQRALLASPADPLVAARYLPAARLAQVGGDWHDAFTTPAGERLLVIGDVMGHDTQAAAAMGQVRTLLRGIAHTTGAGPAEVLERLDAAMQDLHVGAVATALVLAVGAARPGADAGPAGAAPVGAGAGHPVRWASAGHLPALVVGPDGRARQLRATHGGIVLGLGSRSARQESHDVLADGSTLVLYTDGLVERRGTHLRDGIARLTHVVERTAAAVAPDDLEGFADAVLAGMAVDEPEDDVALVVTRLTPDPAG</sequence>
<dbReference type="InterPro" id="IPR035965">
    <property type="entry name" value="PAS-like_dom_sf"/>
</dbReference>
<comment type="caution">
    <text evidence="5">The sequence shown here is derived from an EMBL/GenBank/DDBJ whole genome shotgun (WGS) entry which is preliminary data.</text>
</comment>